<protein>
    <submittedName>
        <fullName evidence="1">Uncharacterized protein</fullName>
    </submittedName>
</protein>
<gene>
    <name evidence="1" type="ORF">G6F50_016010</name>
</gene>
<reference evidence="1 2" key="1">
    <citation type="journal article" date="2020" name="Microb. Genom.">
        <title>Genetic diversity of clinical and environmental Mucorales isolates obtained from an investigation of mucormycosis cases among solid organ transplant recipients.</title>
        <authorList>
            <person name="Nguyen M.H."/>
            <person name="Kaul D."/>
            <person name="Muto C."/>
            <person name="Cheng S.J."/>
            <person name="Richter R.A."/>
            <person name="Bruno V.M."/>
            <person name="Liu G."/>
            <person name="Beyhan S."/>
            <person name="Sundermann A.J."/>
            <person name="Mounaud S."/>
            <person name="Pasculle A.W."/>
            <person name="Nierman W.C."/>
            <person name="Driscoll E."/>
            <person name="Cumbie R."/>
            <person name="Clancy C.J."/>
            <person name="Dupont C.L."/>
        </authorList>
    </citation>
    <scope>NUCLEOTIDE SEQUENCE [LARGE SCALE GENOMIC DNA]</scope>
    <source>
        <strain evidence="1 2">GL24</strain>
    </source>
</reference>
<organism evidence="1 2">
    <name type="scientific">Rhizopus delemar</name>
    <dbReference type="NCBI Taxonomy" id="936053"/>
    <lineage>
        <taxon>Eukaryota</taxon>
        <taxon>Fungi</taxon>
        <taxon>Fungi incertae sedis</taxon>
        <taxon>Mucoromycota</taxon>
        <taxon>Mucoromycotina</taxon>
        <taxon>Mucoromycetes</taxon>
        <taxon>Mucorales</taxon>
        <taxon>Mucorineae</taxon>
        <taxon>Rhizopodaceae</taxon>
        <taxon>Rhizopus</taxon>
    </lineage>
</organism>
<evidence type="ECO:0000313" key="2">
    <source>
        <dbReference type="Proteomes" id="UP000740926"/>
    </source>
</evidence>
<accession>A0A9P6XV16</accession>
<comment type="caution">
    <text evidence="1">The sequence shown here is derived from an EMBL/GenBank/DDBJ whole genome shotgun (WGS) entry which is preliminary data.</text>
</comment>
<dbReference type="AlphaFoldDB" id="A0A9P6XV16"/>
<dbReference type="Proteomes" id="UP000740926">
    <property type="component" value="Unassembled WGS sequence"/>
</dbReference>
<keyword evidence="2" id="KW-1185">Reference proteome</keyword>
<proteinExistence type="predicted"/>
<dbReference type="EMBL" id="JAANIU010009518">
    <property type="protein sequence ID" value="KAG1533014.1"/>
    <property type="molecule type" value="Genomic_DNA"/>
</dbReference>
<name>A0A9P6XV16_9FUNG</name>
<evidence type="ECO:0000313" key="1">
    <source>
        <dbReference type="EMBL" id="KAG1533014.1"/>
    </source>
</evidence>
<sequence>MRSEARATSRRALCSSFCCADIFAVVPVSASSAAISLSMVSKMSRLLAGVTLKLSPAAGAGTGDVARAVQHLVLVGSGEADAEGLPVPAVAAIAGDVGQHAVAGVAGRRAAIDKAIASGDAHEYLAAGQRIAHTTLPLILANGGSPSLVPPNT</sequence>